<feature type="domain" description="Bacteriophage phiJL001 Gp84 C-terminal" evidence="1">
    <location>
        <begin position="170"/>
        <end position="199"/>
    </location>
</feature>
<evidence type="ECO:0000313" key="4">
    <source>
        <dbReference type="Proteomes" id="UP000234483"/>
    </source>
</evidence>
<dbReference type="Pfam" id="PF09356">
    <property type="entry name" value="Phage_BR0599"/>
    <property type="match status" value="1"/>
</dbReference>
<protein>
    <recommendedName>
        <fullName evidence="1">Bacteriophage phiJL001 Gp84 C-terminal domain-containing protein</fullName>
    </recommendedName>
</protein>
<dbReference type="Proteomes" id="UP000234483">
    <property type="component" value="Unassembled WGS sequence"/>
</dbReference>
<dbReference type="OrthoDB" id="1633386at2"/>
<evidence type="ECO:0000313" key="5">
    <source>
        <dbReference type="Proteomes" id="UP000281192"/>
    </source>
</evidence>
<dbReference type="Pfam" id="PF09931">
    <property type="entry name" value="Phage_phiJL001_Gp84_N"/>
    <property type="match status" value="1"/>
</dbReference>
<dbReference type="EMBL" id="PJRQ01000030">
    <property type="protein sequence ID" value="PLR12792.1"/>
    <property type="molecule type" value="Genomic_DNA"/>
</dbReference>
<dbReference type="InterPro" id="IPR011928">
    <property type="entry name" value="Phage_phiJL001_Gp84"/>
</dbReference>
<reference evidence="3 4" key="1">
    <citation type="submission" date="2017-12" db="EMBL/GenBank/DDBJ databases">
        <title>The genome sequence of Caulobacter flavus CGMCC1 15093.</title>
        <authorList>
            <person name="Gao J."/>
            <person name="Mao X."/>
            <person name="Sun J."/>
        </authorList>
    </citation>
    <scope>NUCLEOTIDE SEQUENCE [LARGE SCALE GENOMIC DNA]</scope>
    <source>
        <strain evidence="3 4">CGMCC1 15093</strain>
    </source>
</reference>
<organism evidence="3 4">
    <name type="scientific">Caulobacter flavus</name>
    <dbReference type="NCBI Taxonomy" id="1679497"/>
    <lineage>
        <taxon>Bacteria</taxon>
        <taxon>Pseudomonadati</taxon>
        <taxon>Pseudomonadota</taxon>
        <taxon>Alphaproteobacteria</taxon>
        <taxon>Caulobacterales</taxon>
        <taxon>Caulobacteraceae</taxon>
        <taxon>Caulobacter</taxon>
    </lineage>
</organism>
<accession>A0A2N5CS37</accession>
<evidence type="ECO:0000313" key="3">
    <source>
        <dbReference type="EMBL" id="PLR12792.1"/>
    </source>
</evidence>
<proteinExistence type="predicted"/>
<evidence type="ECO:0000313" key="2">
    <source>
        <dbReference type="EMBL" id="AYV46495.1"/>
    </source>
</evidence>
<dbReference type="Proteomes" id="UP000281192">
    <property type="component" value="Chromosome"/>
</dbReference>
<reference evidence="2 5" key="2">
    <citation type="submission" date="2018-01" db="EMBL/GenBank/DDBJ databases">
        <title>Complete genome sequence of Caulobacter flavus RHGG3.</title>
        <authorList>
            <person name="Yang E."/>
        </authorList>
    </citation>
    <scope>NUCLEOTIDE SEQUENCE [LARGE SCALE GENOMIC DNA]</scope>
    <source>
        <strain evidence="2 5">RHGG3</strain>
    </source>
</reference>
<dbReference type="AlphaFoldDB" id="A0A2N5CS37"/>
<gene>
    <name evidence="2" type="ORF">C1707_09595</name>
    <name evidence="3" type="ORF">CFHF_15280</name>
</gene>
<dbReference type="KEGG" id="cfh:C1707_09595"/>
<keyword evidence="5" id="KW-1185">Reference proteome</keyword>
<dbReference type="NCBIfam" id="TIGR02218">
    <property type="entry name" value="phg_TIGR02218"/>
    <property type="match status" value="1"/>
</dbReference>
<dbReference type="InterPro" id="IPR018964">
    <property type="entry name" value="Phage_phiJL001_Gp84_C"/>
</dbReference>
<dbReference type="EMBL" id="CP026100">
    <property type="protein sequence ID" value="AYV46495.1"/>
    <property type="molecule type" value="Genomic_DNA"/>
</dbReference>
<name>A0A2N5CS37_9CAUL</name>
<dbReference type="RefSeq" id="WP_101713856.1">
    <property type="nucleotide sequence ID" value="NZ_CP026100.1"/>
</dbReference>
<evidence type="ECO:0000259" key="1">
    <source>
        <dbReference type="Pfam" id="PF09356"/>
    </source>
</evidence>
<sequence>MRAIDAALAARIASGAASLCHAWVLTRADGAVLGFTDHDRDLTVAGVTCRAASGWSAGAAESEAGFGPGLAAALGALDDMAITAADIEAGLYDGAQVVCRRVDWSAPALLVELWRARVARVSWTGQAFTAELEGPAADLERTAGRTYARNCDASLGDARCGVDLAAHPGATCDRRWTTCRTVFSNGANFRGFPTLPGEDFLTLYPSEGETHDGGRR</sequence>